<dbReference type="Gene3D" id="3.30.530.20">
    <property type="match status" value="1"/>
</dbReference>
<evidence type="ECO:0000313" key="3">
    <source>
        <dbReference type="Proteomes" id="UP000218231"/>
    </source>
</evidence>
<comment type="caution">
    <text evidence="2">The sequence shown here is derived from an EMBL/GenBank/DDBJ whole genome shotgun (WGS) entry which is preliminary data.</text>
</comment>
<organism evidence="2 3">
    <name type="scientific">Diploscapter pachys</name>
    <dbReference type="NCBI Taxonomy" id="2018661"/>
    <lineage>
        <taxon>Eukaryota</taxon>
        <taxon>Metazoa</taxon>
        <taxon>Ecdysozoa</taxon>
        <taxon>Nematoda</taxon>
        <taxon>Chromadorea</taxon>
        <taxon>Rhabditida</taxon>
        <taxon>Rhabditina</taxon>
        <taxon>Rhabditomorpha</taxon>
        <taxon>Rhabditoidea</taxon>
        <taxon>Rhabditidae</taxon>
        <taxon>Diploscapter</taxon>
    </lineage>
</organism>
<dbReference type="Proteomes" id="UP000218231">
    <property type="component" value="Unassembled WGS sequence"/>
</dbReference>
<dbReference type="AlphaFoldDB" id="A0A2A2LDT5"/>
<dbReference type="GO" id="GO:0005737">
    <property type="term" value="C:cytoplasm"/>
    <property type="evidence" value="ECO:0007669"/>
    <property type="project" value="TreeGrafter"/>
</dbReference>
<protein>
    <recommendedName>
        <fullName evidence="1">Phosphatidylinositol transfer protein N-terminal domain-containing protein</fullName>
    </recommendedName>
</protein>
<dbReference type="GO" id="GO:0008525">
    <property type="term" value="F:phosphatidylcholine transporter activity"/>
    <property type="evidence" value="ECO:0007669"/>
    <property type="project" value="TreeGrafter"/>
</dbReference>
<evidence type="ECO:0000313" key="2">
    <source>
        <dbReference type="EMBL" id="PAV84265.1"/>
    </source>
</evidence>
<dbReference type="GO" id="GO:0035091">
    <property type="term" value="F:phosphatidylinositol binding"/>
    <property type="evidence" value="ECO:0007669"/>
    <property type="project" value="TreeGrafter"/>
</dbReference>
<reference evidence="2 3" key="1">
    <citation type="journal article" date="2017" name="Curr. Biol.">
        <title>Genome architecture and evolution of a unichromosomal asexual nematode.</title>
        <authorList>
            <person name="Fradin H."/>
            <person name="Zegar C."/>
            <person name="Gutwein M."/>
            <person name="Lucas J."/>
            <person name="Kovtun M."/>
            <person name="Corcoran D."/>
            <person name="Baugh L.R."/>
            <person name="Kiontke K."/>
            <person name="Gunsalus K."/>
            <person name="Fitch D.H."/>
            <person name="Piano F."/>
        </authorList>
    </citation>
    <scope>NUCLEOTIDE SEQUENCE [LARGE SCALE GENOMIC DNA]</scope>
    <source>
        <strain evidence="2">PF1309</strain>
    </source>
</reference>
<dbReference type="GO" id="GO:0008526">
    <property type="term" value="F:phosphatidylinositol transfer activity"/>
    <property type="evidence" value="ECO:0007669"/>
    <property type="project" value="TreeGrafter"/>
</dbReference>
<dbReference type="STRING" id="2018661.A0A2A2LDT5"/>
<dbReference type="PANTHER" id="PTHR10658:SF35">
    <property type="entry name" value="PHOSPHATIDYLINOSITOL TRANSFER PROTEIN"/>
    <property type="match status" value="1"/>
</dbReference>
<dbReference type="InterPro" id="IPR055261">
    <property type="entry name" value="PI_transfer_N"/>
</dbReference>
<dbReference type="InterPro" id="IPR023393">
    <property type="entry name" value="START-like_dom_sf"/>
</dbReference>
<sequence>MCCYKLVSVNFKWSGLQRVAERQIHKAYSRLFTKLNRECVCWMDRWLCMSMSDIEKLEEETKRQLHRQIADSDRKGMAFSEISKFNNSTV</sequence>
<dbReference type="PANTHER" id="PTHR10658">
    <property type="entry name" value="PHOSPHATIDYLINOSITOL TRANSFER PROTEIN"/>
    <property type="match status" value="1"/>
</dbReference>
<gene>
    <name evidence="2" type="ORF">WR25_16854</name>
</gene>
<dbReference type="SUPFAM" id="SSF55961">
    <property type="entry name" value="Bet v1-like"/>
    <property type="match status" value="1"/>
</dbReference>
<evidence type="ECO:0000259" key="1">
    <source>
        <dbReference type="Pfam" id="PF02121"/>
    </source>
</evidence>
<keyword evidence="3" id="KW-1185">Reference proteome</keyword>
<dbReference type="EMBL" id="LIAE01006873">
    <property type="protein sequence ID" value="PAV84265.1"/>
    <property type="molecule type" value="Genomic_DNA"/>
</dbReference>
<feature type="domain" description="Phosphatidylinositol transfer protein N-terminal" evidence="1">
    <location>
        <begin position="1"/>
        <end position="62"/>
    </location>
</feature>
<dbReference type="InterPro" id="IPR001666">
    <property type="entry name" value="PI_transfer"/>
</dbReference>
<dbReference type="Pfam" id="PF02121">
    <property type="entry name" value="IP_trans"/>
    <property type="match status" value="1"/>
</dbReference>
<accession>A0A2A2LDT5</accession>
<proteinExistence type="predicted"/>
<dbReference type="OrthoDB" id="18453at2759"/>
<dbReference type="GO" id="GO:0031210">
    <property type="term" value="F:phosphatidylcholine binding"/>
    <property type="evidence" value="ECO:0007669"/>
    <property type="project" value="TreeGrafter"/>
</dbReference>
<name>A0A2A2LDT5_9BILA</name>